<dbReference type="Pfam" id="PF13966">
    <property type="entry name" value="zf-RVT"/>
    <property type="match status" value="1"/>
</dbReference>
<name>A0AAD8HN59_9APIA</name>
<dbReference type="Proteomes" id="UP001237642">
    <property type="component" value="Unassembled WGS sequence"/>
</dbReference>
<gene>
    <name evidence="2" type="ORF">POM88_036432</name>
</gene>
<keyword evidence="3" id="KW-1185">Reference proteome</keyword>
<dbReference type="EMBL" id="JAUIZM010000008">
    <property type="protein sequence ID" value="KAK1370340.1"/>
    <property type="molecule type" value="Genomic_DNA"/>
</dbReference>
<comment type="caution">
    <text evidence="2">The sequence shown here is derived from an EMBL/GenBank/DDBJ whole genome shotgun (WGS) entry which is preliminary data.</text>
</comment>
<evidence type="ECO:0000313" key="3">
    <source>
        <dbReference type="Proteomes" id="UP001237642"/>
    </source>
</evidence>
<organism evidence="2 3">
    <name type="scientific">Heracleum sosnowskyi</name>
    <dbReference type="NCBI Taxonomy" id="360622"/>
    <lineage>
        <taxon>Eukaryota</taxon>
        <taxon>Viridiplantae</taxon>
        <taxon>Streptophyta</taxon>
        <taxon>Embryophyta</taxon>
        <taxon>Tracheophyta</taxon>
        <taxon>Spermatophyta</taxon>
        <taxon>Magnoliopsida</taxon>
        <taxon>eudicotyledons</taxon>
        <taxon>Gunneridae</taxon>
        <taxon>Pentapetalae</taxon>
        <taxon>asterids</taxon>
        <taxon>campanulids</taxon>
        <taxon>Apiales</taxon>
        <taxon>Apiaceae</taxon>
        <taxon>Apioideae</taxon>
        <taxon>apioid superclade</taxon>
        <taxon>Tordylieae</taxon>
        <taxon>Tordyliinae</taxon>
        <taxon>Heracleum</taxon>
    </lineage>
</organism>
<protein>
    <recommendedName>
        <fullName evidence="1">Reverse transcriptase zinc-binding domain-containing protein</fullName>
    </recommendedName>
</protein>
<proteinExistence type="predicted"/>
<reference evidence="2" key="2">
    <citation type="submission" date="2023-05" db="EMBL/GenBank/DDBJ databases">
        <authorList>
            <person name="Schelkunov M.I."/>
        </authorList>
    </citation>
    <scope>NUCLEOTIDE SEQUENCE</scope>
    <source>
        <strain evidence="2">Hsosn_3</strain>
        <tissue evidence="2">Leaf</tissue>
    </source>
</reference>
<dbReference type="InterPro" id="IPR026960">
    <property type="entry name" value="RVT-Znf"/>
</dbReference>
<accession>A0AAD8HN59</accession>
<dbReference type="AlphaFoldDB" id="A0AAD8HN59"/>
<reference evidence="2" key="1">
    <citation type="submission" date="2023-02" db="EMBL/GenBank/DDBJ databases">
        <title>Genome of toxic invasive species Heracleum sosnowskyi carries increased number of genes despite the absence of recent whole-genome duplications.</title>
        <authorList>
            <person name="Schelkunov M."/>
            <person name="Shtratnikova V."/>
            <person name="Makarenko M."/>
            <person name="Klepikova A."/>
            <person name="Omelchenko D."/>
            <person name="Novikova G."/>
            <person name="Obukhova E."/>
            <person name="Bogdanov V."/>
            <person name="Penin A."/>
            <person name="Logacheva M."/>
        </authorList>
    </citation>
    <scope>NUCLEOTIDE SEQUENCE</scope>
    <source>
        <strain evidence="2">Hsosn_3</strain>
        <tissue evidence="2">Leaf</tissue>
    </source>
</reference>
<sequence length="430" mass="47687">MASKDIVAKGARWNIGDGSKVRLWDDLWVVGHDEELIRPAQCEINLVRDLMETNQRGWNEELICSIFDVPITEKILNMFYCEEEDDTLFWEGTANGDFSVKSAYHMVVEDLIHPPLGVAAVNTKVWKKIWHADISSKVKIFAWRAICNCVPTGSNFAKRGLLLNNNGCNQCGWLDEDIYHVLFSCPYAKQLWRVASQGWNTRFQADDDINNIFLTMTNAGFEIFTDFVMLSGTCGVEQTESSMKMNICNLRRYVKSLCLARALAENTCIVSIANVLGAIRRVASLATSGEWTFVRREGNSVAHELGASAVRENQSRFFVDDLPWVVEAAVALLSSNACRDKASPGSSDDVEISKPILDDGGTGVGPGPVSMVIQTTDLVVNSSTQYSGNFTPLQNVGNKFQVPNSSVGIEYSNQVQLGNEDDGFQRLINL</sequence>
<evidence type="ECO:0000259" key="1">
    <source>
        <dbReference type="Pfam" id="PF13966"/>
    </source>
</evidence>
<evidence type="ECO:0000313" key="2">
    <source>
        <dbReference type="EMBL" id="KAK1370340.1"/>
    </source>
</evidence>
<feature type="domain" description="Reverse transcriptase zinc-binding" evidence="1">
    <location>
        <begin position="98"/>
        <end position="192"/>
    </location>
</feature>